<accession>A0A8B6DXP9</accession>
<evidence type="ECO:0000313" key="2">
    <source>
        <dbReference type="Proteomes" id="UP000596742"/>
    </source>
</evidence>
<evidence type="ECO:0000313" key="1">
    <source>
        <dbReference type="EMBL" id="VDI26776.1"/>
    </source>
</evidence>
<gene>
    <name evidence="1" type="ORF">MGAL_10B050182</name>
</gene>
<dbReference type="Proteomes" id="UP000596742">
    <property type="component" value="Unassembled WGS sequence"/>
</dbReference>
<dbReference type="AlphaFoldDB" id="A0A8B6DXP9"/>
<protein>
    <submittedName>
        <fullName evidence="1">Uncharacterized protein</fullName>
    </submittedName>
</protein>
<name>A0A8B6DXP9_MYTGA</name>
<proteinExistence type="predicted"/>
<sequence length="106" mass="11871">MYAALQRYSLVTQANGENEQCVSIMRDNISLSLSYQFRPCSDHLPVVCKEGSYTGHNVVTTVFENQFPENATQSAFDRTINQTSTDISEEQRLGAAINEMGMKIKT</sequence>
<dbReference type="EMBL" id="UYJE01004286">
    <property type="protein sequence ID" value="VDI26776.1"/>
    <property type="molecule type" value="Genomic_DNA"/>
</dbReference>
<comment type="caution">
    <text evidence="1">The sequence shown here is derived from an EMBL/GenBank/DDBJ whole genome shotgun (WGS) entry which is preliminary data.</text>
</comment>
<reference evidence="1" key="1">
    <citation type="submission" date="2018-11" db="EMBL/GenBank/DDBJ databases">
        <authorList>
            <person name="Alioto T."/>
            <person name="Alioto T."/>
        </authorList>
    </citation>
    <scope>NUCLEOTIDE SEQUENCE</scope>
</reference>
<organism evidence="1 2">
    <name type="scientific">Mytilus galloprovincialis</name>
    <name type="common">Mediterranean mussel</name>
    <dbReference type="NCBI Taxonomy" id="29158"/>
    <lineage>
        <taxon>Eukaryota</taxon>
        <taxon>Metazoa</taxon>
        <taxon>Spiralia</taxon>
        <taxon>Lophotrochozoa</taxon>
        <taxon>Mollusca</taxon>
        <taxon>Bivalvia</taxon>
        <taxon>Autobranchia</taxon>
        <taxon>Pteriomorphia</taxon>
        <taxon>Mytilida</taxon>
        <taxon>Mytiloidea</taxon>
        <taxon>Mytilidae</taxon>
        <taxon>Mytilinae</taxon>
        <taxon>Mytilus</taxon>
    </lineage>
</organism>
<dbReference type="OrthoDB" id="6184520at2759"/>
<keyword evidence="2" id="KW-1185">Reference proteome</keyword>